<evidence type="ECO:0000259" key="1">
    <source>
        <dbReference type="Pfam" id="PF13175"/>
    </source>
</evidence>
<dbReference type="SUPFAM" id="SSF52540">
    <property type="entry name" value="P-loop containing nucleoside triphosphate hydrolases"/>
    <property type="match status" value="1"/>
</dbReference>
<dbReference type="AlphaFoldDB" id="A0A1B1CHM3"/>
<gene>
    <name evidence="2" type="ORF">BA011_26180</name>
</gene>
<evidence type="ECO:0000313" key="2">
    <source>
        <dbReference type="EMBL" id="ANP89275.1"/>
    </source>
</evidence>
<proteinExistence type="predicted"/>
<dbReference type="RefSeq" id="WP_065282928.1">
    <property type="nucleotide sequence ID" value="NZ_CP016287.1"/>
</dbReference>
<dbReference type="PANTHER" id="PTHR43581:SF4">
    <property type="entry name" value="ATP_GTP PHOSPHATASE"/>
    <property type="match status" value="1"/>
</dbReference>
<evidence type="ECO:0000313" key="3">
    <source>
        <dbReference type="Proteomes" id="UP000092691"/>
    </source>
</evidence>
<dbReference type="InterPro" id="IPR041685">
    <property type="entry name" value="AAA_GajA/Old/RecF-like"/>
</dbReference>
<organism evidence="2 3">
    <name type="scientific">Rhizobium leguminosarum</name>
    <dbReference type="NCBI Taxonomy" id="384"/>
    <lineage>
        <taxon>Bacteria</taxon>
        <taxon>Pseudomonadati</taxon>
        <taxon>Pseudomonadota</taxon>
        <taxon>Alphaproteobacteria</taxon>
        <taxon>Hyphomicrobiales</taxon>
        <taxon>Rhizobiaceae</taxon>
        <taxon>Rhizobium/Agrobacterium group</taxon>
        <taxon>Rhizobium</taxon>
    </lineage>
</organism>
<keyword evidence="2" id="KW-0614">Plasmid</keyword>
<dbReference type="EMBL" id="CP016287">
    <property type="protein sequence ID" value="ANP89275.1"/>
    <property type="molecule type" value="Genomic_DNA"/>
</dbReference>
<dbReference type="PANTHER" id="PTHR43581">
    <property type="entry name" value="ATP/GTP PHOSPHATASE"/>
    <property type="match status" value="1"/>
</dbReference>
<dbReference type="Gene3D" id="3.40.50.300">
    <property type="entry name" value="P-loop containing nucleotide triphosphate hydrolases"/>
    <property type="match status" value="1"/>
</dbReference>
<dbReference type="InterPro" id="IPR027417">
    <property type="entry name" value="P-loop_NTPase"/>
</dbReference>
<dbReference type="InterPro" id="IPR051396">
    <property type="entry name" value="Bact_Antivir_Def_Nuclease"/>
</dbReference>
<feature type="domain" description="Endonuclease GajA/Old nuclease/RecF-like AAA" evidence="1">
    <location>
        <begin position="45"/>
        <end position="130"/>
    </location>
</feature>
<name>A0A1B1CHM3_RHILE</name>
<accession>A0A1B1CHM3</accession>
<dbReference type="Pfam" id="PF13175">
    <property type="entry name" value="AAA_15"/>
    <property type="match status" value="1"/>
</dbReference>
<reference evidence="2 3" key="1">
    <citation type="submission" date="2016-06" db="EMBL/GenBank/DDBJ databases">
        <title>Microsymbionts genomes from the relict species Vavilovia formosa.</title>
        <authorList>
            <person name="Chirak E."/>
            <person name="Kimeklis A."/>
            <person name="Andronov E."/>
        </authorList>
    </citation>
    <scope>NUCLEOTIDE SEQUENCE [LARGE SCALE GENOMIC DNA]</scope>
    <source>
        <strain evidence="2 3">Vaf10</strain>
        <plasmid evidence="3">Plasmid unnamed1</plasmid>
    </source>
</reference>
<protein>
    <recommendedName>
        <fullName evidence="1">Endonuclease GajA/Old nuclease/RecF-like AAA domain-containing protein</fullName>
    </recommendedName>
</protein>
<geneLocation type="plasmid" evidence="2 3">
    <name>unnamed1</name>
</geneLocation>
<dbReference type="Proteomes" id="UP000092691">
    <property type="component" value="Plasmid unnamed1"/>
</dbReference>
<sequence>MLTDLTTGSRTQRAGLGFADSEDLYDIARDLRFKLADGGVGDLHELRHSGLGYANLLFMATVMVELQKSKEADLTLFLVEEPEAHLHPQLQMLVLDFLQEKARLSAGASIEKGQPEGKIQVIITTHSPNLTAWVAPENLVIMRSQETNDHRSYSVALAIDDLNIKKRDLAKISRYLDVTRSAMLFGGRVMLIEGMAEALLLPVFAERRFPNRGVAEHPDRTKWKKFQAASLVSIDGVDFTPYASLLLAGIDDARIADRLVVVTDRDPNSPGDRVEALKTLAASYGAGNRLSVRVNEVTLEESLYCEANAALLRSAFLDIHPSSVKKWATRIEDVSPEARPAAFLGLFSDKTNPVRKGDYAQALSYVLSPKDANFVPNDFLAANADDEDAARSAYKASLAEFQVPAYLAEAIDDIVQ</sequence>